<protein>
    <recommendedName>
        <fullName evidence="4">Tubby C-terminal domain-containing protein</fullName>
    </recommendedName>
</protein>
<feature type="transmembrane region" description="Helical" evidence="1">
    <location>
        <begin position="195"/>
        <end position="220"/>
    </location>
</feature>
<comment type="caution">
    <text evidence="2">The sequence shown here is derived from an EMBL/GenBank/DDBJ whole genome shotgun (WGS) entry which is preliminary data.</text>
</comment>
<evidence type="ECO:0000313" key="2">
    <source>
        <dbReference type="EMBL" id="ORY72837.1"/>
    </source>
</evidence>
<evidence type="ECO:0000313" key="3">
    <source>
        <dbReference type="Proteomes" id="UP000193920"/>
    </source>
</evidence>
<dbReference type="Gene3D" id="2.40.160.200">
    <property type="entry name" value="LURP1-related"/>
    <property type="match status" value="1"/>
</dbReference>
<accession>A0A1Y2EMS7</accession>
<gene>
    <name evidence="2" type="ORF">LY90DRAFT_503516</name>
</gene>
<keyword evidence="1" id="KW-0472">Membrane</keyword>
<reference evidence="2 3" key="1">
    <citation type="submission" date="2016-08" db="EMBL/GenBank/DDBJ databases">
        <title>A Parts List for Fungal Cellulosomes Revealed by Comparative Genomics.</title>
        <authorList>
            <consortium name="DOE Joint Genome Institute"/>
            <person name="Haitjema C.H."/>
            <person name="Gilmore S.P."/>
            <person name="Henske J.K."/>
            <person name="Solomon K.V."/>
            <person name="De Groot R."/>
            <person name="Kuo A."/>
            <person name="Mondo S.J."/>
            <person name="Salamov A.A."/>
            <person name="Labutti K."/>
            <person name="Zhao Z."/>
            <person name="Chiniquy J."/>
            <person name="Barry K."/>
            <person name="Brewer H.M."/>
            <person name="Purvine S.O."/>
            <person name="Wright A.T."/>
            <person name="Boxma B."/>
            <person name="Van Alen T."/>
            <person name="Hackstein J.H."/>
            <person name="Baker S.E."/>
            <person name="Grigoriev I.V."/>
            <person name="O'Malley M.A."/>
        </authorList>
    </citation>
    <scope>NUCLEOTIDE SEQUENCE [LARGE SCALE GENOMIC DNA]</scope>
    <source>
        <strain evidence="2 3">G1</strain>
    </source>
</reference>
<evidence type="ECO:0008006" key="4">
    <source>
        <dbReference type="Google" id="ProtNLM"/>
    </source>
</evidence>
<proteinExistence type="predicted"/>
<dbReference type="Pfam" id="PF04525">
    <property type="entry name" value="LOR"/>
    <property type="match status" value="1"/>
</dbReference>
<dbReference type="AlphaFoldDB" id="A0A1Y2EMS7"/>
<sequence>MISKNTSDNTISKDFDNFIKEIGKPNHEIIALDSKYICSHDTIYCFREGFSNYTSNTLVILDNENKEIYNCEIKGNTTIIYDKNGDPILNTCFNINKKSFDSTFEETINISEGKDLTNSKYGIMKSTYKLNRHTLVPINLVYKIEFLNLYNNKLEKLEVRLSNEIFGCYFIYCNPGEKNETLICKIKKEKRNKKYYTIEVAAGVDYMYMLAFCVSINYSIHIAQKRYF</sequence>
<name>A0A1Y2EMS7_9FUNG</name>
<evidence type="ECO:0000256" key="1">
    <source>
        <dbReference type="SAM" id="Phobius"/>
    </source>
</evidence>
<dbReference type="EMBL" id="MCOG01000037">
    <property type="protein sequence ID" value="ORY72837.1"/>
    <property type="molecule type" value="Genomic_DNA"/>
</dbReference>
<dbReference type="InterPro" id="IPR007612">
    <property type="entry name" value="LOR"/>
</dbReference>
<dbReference type="InterPro" id="IPR038595">
    <property type="entry name" value="LOR_sf"/>
</dbReference>
<dbReference type="Proteomes" id="UP000193920">
    <property type="component" value="Unassembled WGS sequence"/>
</dbReference>
<keyword evidence="1" id="KW-1133">Transmembrane helix</keyword>
<organism evidence="2 3">
    <name type="scientific">Neocallimastix californiae</name>
    <dbReference type="NCBI Taxonomy" id="1754190"/>
    <lineage>
        <taxon>Eukaryota</taxon>
        <taxon>Fungi</taxon>
        <taxon>Fungi incertae sedis</taxon>
        <taxon>Chytridiomycota</taxon>
        <taxon>Chytridiomycota incertae sedis</taxon>
        <taxon>Neocallimastigomycetes</taxon>
        <taxon>Neocallimastigales</taxon>
        <taxon>Neocallimastigaceae</taxon>
        <taxon>Neocallimastix</taxon>
    </lineage>
</organism>
<keyword evidence="3" id="KW-1185">Reference proteome</keyword>
<keyword evidence="1" id="KW-0812">Transmembrane</keyword>